<gene>
    <name evidence="4" type="ORF">PIB30_033830</name>
</gene>
<dbReference type="InterPro" id="IPR011990">
    <property type="entry name" value="TPR-like_helical_dom_sf"/>
</dbReference>
<feature type="repeat" description="PPR" evidence="3">
    <location>
        <begin position="339"/>
        <end position="373"/>
    </location>
</feature>
<feature type="repeat" description="PPR" evidence="3">
    <location>
        <begin position="304"/>
        <end position="338"/>
    </location>
</feature>
<feature type="repeat" description="PPR" evidence="3">
    <location>
        <begin position="409"/>
        <end position="443"/>
    </location>
</feature>
<sequence length="676" mass="76376">MSLRCLIGYIFLRRKLPSGQGCFLRLYNSASSALVLEDQVFDESPKPEPNAVVDFGVTRSVPRVPTTGSELFPLVTKVFKSLNFRVAREKRFGSWVQSHGFSHSIICFRIIIHIFALAGMPLEVFTLLRDIVEYCNESEHDTFELFSALVDSPHHAERSAVVLDVLMKVFASNSKLENALDVFVNAKHIGLEPDIKSCNFLLKCMVEANRVDFVRLFFEELKDSGPSPNIYTYTIMMNFYCRGGPGWDVNIRRATEILGKIFSSGQRPTVVTYSSYIHGLCKVGSLDVALKLICNLSYRNKALNSHCFNAVLRGFCTRGAVHEAFKVLEEMKNSGVMPDAYSYSILIDALCKKGYVEKSLYLMKEMERFQIKPSVVSYTSLIHGLCKAGHLEESLTLLEELSDLGITLNSHSYNAIMYKLCKEGYPERALEILPRMLKRNALPGVVNYSTLISGFAKQFNFRKSVMLFKRMVKAGITFNIITYTILINIFSHTGKMHGAYAIFNEMKERGLCPDLIAYTSLIAGFCNAEELKKAWAIFEEMSREGCFPSVITYTCLIDRFCKSNRIDLASWLFDKMNRDAVSPDVVTYTVLIAWYCKHGLKDQAHNLYSEMIGKGILPDDRIRPCAKVDVWAVKRIKFRKSNGQEHEFTTVAQMQLNGSCNHNKYGGADLAGGMII</sequence>
<dbReference type="Proteomes" id="UP001341840">
    <property type="component" value="Unassembled WGS sequence"/>
</dbReference>
<dbReference type="Pfam" id="PF13041">
    <property type="entry name" value="PPR_2"/>
    <property type="match status" value="6"/>
</dbReference>
<accession>A0ABU6ZB47</accession>
<evidence type="ECO:0008006" key="6">
    <source>
        <dbReference type="Google" id="ProtNLM"/>
    </source>
</evidence>
<protein>
    <recommendedName>
        <fullName evidence="6">Pentatricopeptide repeat-containing protein</fullName>
    </recommendedName>
</protein>
<organism evidence="4 5">
    <name type="scientific">Stylosanthes scabra</name>
    <dbReference type="NCBI Taxonomy" id="79078"/>
    <lineage>
        <taxon>Eukaryota</taxon>
        <taxon>Viridiplantae</taxon>
        <taxon>Streptophyta</taxon>
        <taxon>Embryophyta</taxon>
        <taxon>Tracheophyta</taxon>
        <taxon>Spermatophyta</taxon>
        <taxon>Magnoliopsida</taxon>
        <taxon>eudicotyledons</taxon>
        <taxon>Gunneridae</taxon>
        <taxon>Pentapetalae</taxon>
        <taxon>rosids</taxon>
        <taxon>fabids</taxon>
        <taxon>Fabales</taxon>
        <taxon>Fabaceae</taxon>
        <taxon>Papilionoideae</taxon>
        <taxon>50 kb inversion clade</taxon>
        <taxon>dalbergioids sensu lato</taxon>
        <taxon>Dalbergieae</taxon>
        <taxon>Pterocarpus clade</taxon>
        <taxon>Stylosanthes</taxon>
    </lineage>
</organism>
<comment type="caution">
    <text evidence="4">The sequence shown here is derived from an EMBL/GenBank/DDBJ whole genome shotgun (WGS) entry which is preliminary data.</text>
</comment>
<comment type="similarity">
    <text evidence="1">Belongs to the PPR family. P subfamily.</text>
</comment>
<dbReference type="PROSITE" id="PS51375">
    <property type="entry name" value="PPR"/>
    <property type="match status" value="10"/>
</dbReference>
<dbReference type="Gene3D" id="1.25.40.10">
    <property type="entry name" value="Tetratricopeptide repeat domain"/>
    <property type="match status" value="5"/>
</dbReference>
<feature type="repeat" description="PPR" evidence="3">
    <location>
        <begin position="549"/>
        <end position="583"/>
    </location>
</feature>
<evidence type="ECO:0000256" key="3">
    <source>
        <dbReference type="PROSITE-ProRule" id="PRU00708"/>
    </source>
</evidence>
<dbReference type="NCBIfam" id="TIGR00756">
    <property type="entry name" value="PPR"/>
    <property type="match status" value="9"/>
</dbReference>
<feature type="repeat" description="PPR" evidence="3">
    <location>
        <begin position="194"/>
        <end position="228"/>
    </location>
</feature>
<dbReference type="Pfam" id="PF12854">
    <property type="entry name" value="PPR_1"/>
    <property type="match status" value="1"/>
</dbReference>
<reference evidence="4 5" key="1">
    <citation type="journal article" date="2023" name="Plants (Basel)">
        <title>Bridging the Gap: Combining Genomics and Transcriptomics Approaches to Understand Stylosanthes scabra, an Orphan Legume from the Brazilian Caatinga.</title>
        <authorList>
            <person name="Ferreira-Neto J.R.C."/>
            <person name="da Silva M.D."/>
            <person name="Binneck E."/>
            <person name="de Melo N.F."/>
            <person name="da Silva R.H."/>
            <person name="de Melo A.L.T.M."/>
            <person name="Pandolfi V."/>
            <person name="Bustamante F.O."/>
            <person name="Brasileiro-Vidal A.C."/>
            <person name="Benko-Iseppon A.M."/>
        </authorList>
    </citation>
    <scope>NUCLEOTIDE SEQUENCE [LARGE SCALE GENOMIC DNA]</scope>
    <source>
        <tissue evidence="4">Leaves</tissue>
    </source>
</reference>
<keyword evidence="5" id="KW-1185">Reference proteome</keyword>
<feature type="repeat" description="PPR" evidence="3">
    <location>
        <begin position="584"/>
        <end position="618"/>
    </location>
</feature>
<evidence type="ECO:0000313" key="4">
    <source>
        <dbReference type="EMBL" id="MED6219216.1"/>
    </source>
</evidence>
<name>A0ABU6ZB47_9FABA</name>
<dbReference type="PANTHER" id="PTHR46128:SF211">
    <property type="entry name" value="PENTACOTRIPEPTIDE-REPEAT REGION OF PRORP DOMAIN-CONTAINING PROTEIN"/>
    <property type="match status" value="1"/>
</dbReference>
<dbReference type="EMBL" id="JASCZI010272015">
    <property type="protein sequence ID" value="MED6219216.1"/>
    <property type="molecule type" value="Genomic_DNA"/>
</dbReference>
<feature type="repeat" description="PPR" evidence="3">
    <location>
        <begin position="374"/>
        <end position="408"/>
    </location>
</feature>
<keyword evidence="2" id="KW-0677">Repeat</keyword>
<feature type="repeat" description="PPR" evidence="3">
    <location>
        <begin position="514"/>
        <end position="548"/>
    </location>
</feature>
<feature type="repeat" description="PPR" evidence="3">
    <location>
        <begin position="444"/>
        <end position="478"/>
    </location>
</feature>
<feature type="repeat" description="PPR" evidence="3">
    <location>
        <begin position="479"/>
        <end position="513"/>
    </location>
</feature>
<dbReference type="InterPro" id="IPR050872">
    <property type="entry name" value="PPR_P_subfamily"/>
</dbReference>
<proteinExistence type="inferred from homology"/>
<evidence type="ECO:0000256" key="2">
    <source>
        <dbReference type="ARBA" id="ARBA00022737"/>
    </source>
</evidence>
<evidence type="ECO:0000313" key="5">
    <source>
        <dbReference type="Proteomes" id="UP001341840"/>
    </source>
</evidence>
<dbReference type="PANTHER" id="PTHR46128">
    <property type="entry name" value="MITOCHONDRIAL GROUP I INTRON SPLICING FACTOR CCM1"/>
    <property type="match status" value="1"/>
</dbReference>
<dbReference type="InterPro" id="IPR002885">
    <property type="entry name" value="PPR_rpt"/>
</dbReference>
<evidence type="ECO:0000256" key="1">
    <source>
        <dbReference type="ARBA" id="ARBA00007626"/>
    </source>
</evidence>